<feature type="transmembrane region" description="Helical" evidence="1">
    <location>
        <begin position="24"/>
        <end position="42"/>
    </location>
</feature>
<evidence type="ECO:0000256" key="1">
    <source>
        <dbReference type="SAM" id="Phobius"/>
    </source>
</evidence>
<organism evidence="2 3">
    <name type="scientific">Alistipes finegoldii</name>
    <dbReference type="NCBI Taxonomy" id="214856"/>
    <lineage>
        <taxon>Bacteria</taxon>
        <taxon>Pseudomonadati</taxon>
        <taxon>Bacteroidota</taxon>
        <taxon>Bacteroidia</taxon>
        <taxon>Bacteroidales</taxon>
        <taxon>Rikenellaceae</taxon>
        <taxon>Alistipes</taxon>
    </lineage>
</organism>
<feature type="transmembrane region" description="Helical" evidence="1">
    <location>
        <begin position="62"/>
        <end position="81"/>
    </location>
</feature>
<reference evidence="2" key="1">
    <citation type="submission" date="2023-10" db="EMBL/GenBank/DDBJ databases">
        <title>Genome Sequence of the Bacteria from From Gut Wall in Crohn's Disease.</title>
        <authorList>
            <person name="Rodriguez-Palacios A."/>
        </authorList>
    </citation>
    <scope>NUCLEOTIDE SEQUENCE</scope>
    <source>
        <strain evidence="2">CavFT-hAR58</strain>
    </source>
</reference>
<dbReference type="Pfam" id="PF11297">
    <property type="entry name" value="DUF3098"/>
    <property type="match status" value="1"/>
</dbReference>
<proteinExistence type="predicted"/>
<evidence type="ECO:0000313" key="3">
    <source>
        <dbReference type="Proteomes" id="UP001181347"/>
    </source>
</evidence>
<accession>A0AAE4LMX1</accession>
<dbReference type="InterPro" id="IPR021448">
    <property type="entry name" value="DUF3098"/>
</dbReference>
<dbReference type="AlphaFoldDB" id="A0AAE4LMX1"/>
<dbReference type="EMBL" id="JAWDES010000005">
    <property type="protein sequence ID" value="MDU0260735.1"/>
    <property type="molecule type" value="Genomic_DNA"/>
</dbReference>
<dbReference type="Proteomes" id="UP001181347">
    <property type="component" value="Unassembled WGS sequence"/>
</dbReference>
<dbReference type="RefSeq" id="WP_009597622.1">
    <property type="nucleotide sequence ID" value="NZ_BAAFKU010000003.1"/>
</dbReference>
<dbReference type="OMA" id="RIQIAPW"/>
<keyword evidence="1" id="KW-1133">Transmembrane helix</keyword>
<protein>
    <submittedName>
        <fullName evidence="2">DUF3098 domain-containing protein</fullName>
    </submittedName>
</protein>
<comment type="caution">
    <text evidence="2">The sequence shown here is derived from an EMBL/GenBank/DDBJ whole genome shotgun (WGS) entry which is preliminary data.</text>
</comment>
<evidence type="ECO:0000313" key="2">
    <source>
        <dbReference type="EMBL" id="MDU0260735.1"/>
    </source>
</evidence>
<name>A0AAE4LMX1_9BACT</name>
<gene>
    <name evidence="2" type="ORF">RVH17_11595</name>
</gene>
<keyword evidence="1" id="KW-0472">Membrane</keyword>
<keyword evidence="1" id="KW-0812">Transmembrane</keyword>
<sequence length="85" mass="9532">MKKANKNTPAEQEPPKMPLTRRNYVLLAIGFAVILLGFVLMAGGGSDSPDQFNYAMFSWRRITLAPILVIGGFVIEIYAILKRYK</sequence>